<evidence type="ECO:0000313" key="2">
    <source>
        <dbReference type="Proteomes" id="UP000834106"/>
    </source>
</evidence>
<organism evidence="1 2">
    <name type="scientific">Fraxinus pennsylvanica</name>
    <dbReference type="NCBI Taxonomy" id="56036"/>
    <lineage>
        <taxon>Eukaryota</taxon>
        <taxon>Viridiplantae</taxon>
        <taxon>Streptophyta</taxon>
        <taxon>Embryophyta</taxon>
        <taxon>Tracheophyta</taxon>
        <taxon>Spermatophyta</taxon>
        <taxon>Magnoliopsida</taxon>
        <taxon>eudicotyledons</taxon>
        <taxon>Gunneridae</taxon>
        <taxon>Pentapetalae</taxon>
        <taxon>asterids</taxon>
        <taxon>lamiids</taxon>
        <taxon>Lamiales</taxon>
        <taxon>Oleaceae</taxon>
        <taxon>Oleeae</taxon>
        <taxon>Fraxinus</taxon>
    </lineage>
</organism>
<name>A0AAD2DR31_9LAMI</name>
<protein>
    <submittedName>
        <fullName evidence="1">Uncharacterized protein</fullName>
    </submittedName>
</protein>
<dbReference type="Proteomes" id="UP000834106">
    <property type="component" value="Chromosome 5"/>
</dbReference>
<keyword evidence="2" id="KW-1185">Reference proteome</keyword>
<accession>A0AAD2DR31</accession>
<reference evidence="1" key="1">
    <citation type="submission" date="2023-05" db="EMBL/GenBank/DDBJ databases">
        <authorList>
            <person name="Huff M."/>
        </authorList>
    </citation>
    <scope>NUCLEOTIDE SEQUENCE</scope>
</reference>
<proteinExistence type="predicted"/>
<dbReference type="PANTHER" id="PTHR47418">
    <property type="entry name" value="ALPHA/BETA-HYDROLASES SUPERFAMILY PROTEIN"/>
    <property type="match status" value="1"/>
</dbReference>
<evidence type="ECO:0000313" key="1">
    <source>
        <dbReference type="EMBL" id="CAI9761398.1"/>
    </source>
</evidence>
<sequence>MLRKKAFNELGSPDIIFALGYANPPCVSKELAESRSDFVTTVVMQASIFEKEVWKDVIDLITNARQVVSSVQDVARKLAEYAKFRGRTKHSELSIKGEVDMVQSISSTSNPAGASCDILKSDETASEVAELYVLGTLYYLKRIVVVRRHDKREEIFMLCKRETGEHFQRKLFSINIILDHKCDIHYYAMRDVLKGLRASFENRNLK</sequence>
<dbReference type="EMBL" id="OU503040">
    <property type="protein sequence ID" value="CAI9761398.1"/>
    <property type="molecule type" value="Genomic_DNA"/>
</dbReference>
<dbReference type="AlphaFoldDB" id="A0AAD2DR31"/>
<gene>
    <name evidence="1" type="ORF">FPE_LOCUS8828</name>
</gene>